<gene>
    <name evidence="1" type="primary">103</name>
    <name evidence="1" type="ORF">PBI_MRMAGOO_103</name>
</gene>
<sequence length="69" mass="7089">MASPENPFVPLDPSDYNLSGSAAAEAALAGIYKPLVGAGPHPDLTLAELNQRFDGTGTAPAHTFPTPQN</sequence>
<dbReference type="RefSeq" id="YP_010014009.1">
    <property type="nucleotide sequence ID" value="NC_053515.1"/>
</dbReference>
<dbReference type="Proteomes" id="UP000225965">
    <property type="component" value="Segment"/>
</dbReference>
<accession>A0A1L6BYN1</accession>
<dbReference type="KEGG" id="vg:63210666"/>
<dbReference type="GeneID" id="63210666"/>
<protein>
    <submittedName>
        <fullName evidence="1">Uncharacterized protein</fullName>
    </submittedName>
</protein>
<dbReference type="EMBL" id="KY223999">
    <property type="protein sequence ID" value="APQ42206.1"/>
    <property type="molecule type" value="Genomic_DNA"/>
</dbReference>
<evidence type="ECO:0000313" key="1">
    <source>
        <dbReference type="EMBL" id="APQ42206.1"/>
    </source>
</evidence>
<name>A0A1L6BYN1_9CAUD</name>
<keyword evidence="2" id="KW-1185">Reference proteome</keyword>
<proteinExistence type="predicted"/>
<organism evidence="1 2">
    <name type="scientific">Mycobacterium phage MrMagoo</name>
    <dbReference type="NCBI Taxonomy" id="1927020"/>
    <lineage>
        <taxon>Viruses</taxon>
        <taxon>Duplodnaviria</taxon>
        <taxon>Heunggongvirae</taxon>
        <taxon>Uroviricota</taxon>
        <taxon>Caudoviricetes</taxon>
        <taxon>Vilmaviridae</taxon>
        <taxon>Mclasvirinae</taxon>
        <taxon>Reyvirus</taxon>
        <taxon>Reyvirus mrmagoo</taxon>
    </lineage>
</organism>
<reference evidence="1 2" key="1">
    <citation type="submission" date="2016-11" db="EMBL/GenBank/DDBJ databases">
        <authorList>
            <person name="Brown T."/>
            <person name="Davidson K."/>
            <person name="Doll Z."/>
            <person name="Jansson R."/>
            <person name="Janyszek T."/>
            <person name="Lwin C."/>
            <person name="Patil S."/>
            <person name="Piper J."/>
            <person name="Rajendiran N."/>
            <person name="Rittenhouse N.L."/>
            <person name="Younker T.P."/>
            <person name="Zhang J."/>
            <person name="Garlena R.A."/>
            <person name="Russell D.A."/>
            <person name="Pope W.H."/>
            <person name="Jacobs-Sera D."/>
            <person name="Hatfull G.F."/>
        </authorList>
    </citation>
    <scope>NUCLEOTIDE SEQUENCE [LARGE SCALE GENOMIC DNA]</scope>
</reference>
<evidence type="ECO:0000313" key="2">
    <source>
        <dbReference type="Proteomes" id="UP000225965"/>
    </source>
</evidence>